<keyword evidence="2" id="KW-1185">Reference proteome</keyword>
<sequence>MLRSQTTRCLARSGDLSRAAAQVRRYSSGRVIQEHDVLLIRQRGQRNPRWHLTAPLRLEPTSAAAAATPPAVKLSYGATLSPRDLVGRRVLDQVTDSTGRECVLHDPSMSSYIMESERMATPIYPHDASMIVSMLDLNLDRPGENDVEDEDDDGLPAVGEGEGQGEEAGEGKGEKGQEGGKRKREREEEVFEIFEAGTGMGSLTLHMARAIHAGNPPLPAKLRRALASAKMRSDAPYPPPDDGSDGGGGVVETVRPWDRLALTDDETSALRAHLDTRRRAVLHTLDNRRSHALAAHRFVRGFRRAQYLSDVDFHVGRVSDFVRARLAAAPGGGRPFLSRCVLDLARPAAQAEALLPALKQSALVLVFQPSISQIASFAEWAPPWLRLERTVELPPTGVRSGEGHDPSLADSGGGRVWDLRSTVVKSGEQRGERVTVMRPKVGEMLGGGGFVGVWRVWPEREGQREAWEARRRAEAEVAAAAAAATAAAMPGANGEAAASTTAATATTDKGGDGAKEENQESELEQEQEKEREPVIELDEEQEKQELRQEEGKEEEFQGQEQGQEKSG</sequence>
<evidence type="ECO:0000313" key="2">
    <source>
        <dbReference type="Proteomes" id="UP001163324"/>
    </source>
</evidence>
<evidence type="ECO:0000313" key="1">
    <source>
        <dbReference type="EMBL" id="KAI9902855.1"/>
    </source>
</evidence>
<proteinExistence type="predicted"/>
<dbReference type="Proteomes" id="UP001163324">
    <property type="component" value="Chromosome 2"/>
</dbReference>
<comment type="caution">
    <text evidence="1">The sequence shown here is derived from an EMBL/GenBank/DDBJ whole genome shotgun (WGS) entry which is preliminary data.</text>
</comment>
<reference evidence="1" key="1">
    <citation type="submission" date="2022-10" db="EMBL/GenBank/DDBJ databases">
        <title>Complete Genome of Trichothecium roseum strain YXFP-22015, a Plant Pathogen Isolated from Citrus.</title>
        <authorList>
            <person name="Wang Y."/>
            <person name="Zhu L."/>
        </authorList>
    </citation>
    <scope>NUCLEOTIDE SEQUENCE</scope>
    <source>
        <strain evidence="1">YXFP-22015</strain>
    </source>
</reference>
<accession>A0ACC0VAW9</accession>
<organism evidence="1 2">
    <name type="scientific">Trichothecium roseum</name>
    <dbReference type="NCBI Taxonomy" id="47278"/>
    <lineage>
        <taxon>Eukaryota</taxon>
        <taxon>Fungi</taxon>
        <taxon>Dikarya</taxon>
        <taxon>Ascomycota</taxon>
        <taxon>Pezizomycotina</taxon>
        <taxon>Sordariomycetes</taxon>
        <taxon>Hypocreomycetidae</taxon>
        <taxon>Hypocreales</taxon>
        <taxon>Hypocreales incertae sedis</taxon>
        <taxon>Trichothecium</taxon>
    </lineage>
</organism>
<protein>
    <submittedName>
        <fullName evidence="1">Uncharacterized protein</fullName>
    </submittedName>
</protein>
<gene>
    <name evidence="1" type="ORF">N3K66_002207</name>
</gene>
<dbReference type="EMBL" id="CM047941">
    <property type="protein sequence ID" value="KAI9902855.1"/>
    <property type="molecule type" value="Genomic_DNA"/>
</dbReference>
<name>A0ACC0VAW9_9HYPO</name>